<dbReference type="Proteomes" id="UP000051063">
    <property type="component" value="Unassembled WGS sequence"/>
</dbReference>
<dbReference type="InterPro" id="IPR036010">
    <property type="entry name" value="2Fe-2S_ferredoxin-like_sf"/>
</dbReference>
<gene>
    <name evidence="3" type="ORF">AN963_17250</name>
</gene>
<dbReference type="RefSeq" id="WP_055745758.1">
    <property type="nucleotide sequence ID" value="NZ_LJJB01000010.1"/>
</dbReference>
<dbReference type="Pfam" id="PF00111">
    <property type="entry name" value="Fer2"/>
    <property type="match status" value="1"/>
</dbReference>
<dbReference type="Gene3D" id="3.10.20.30">
    <property type="match status" value="1"/>
</dbReference>
<organism evidence="3 4">
    <name type="scientific">Brevibacillus choshinensis</name>
    <dbReference type="NCBI Taxonomy" id="54911"/>
    <lineage>
        <taxon>Bacteria</taxon>
        <taxon>Bacillati</taxon>
        <taxon>Bacillota</taxon>
        <taxon>Bacilli</taxon>
        <taxon>Bacillales</taxon>
        <taxon>Paenibacillaceae</taxon>
        <taxon>Brevibacillus</taxon>
    </lineage>
</organism>
<protein>
    <submittedName>
        <fullName evidence="3">Ferredoxin</fullName>
    </submittedName>
</protein>
<comment type="caution">
    <text evidence="3">The sequence shown here is derived from an EMBL/GenBank/DDBJ whole genome shotgun (WGS) entry which is preliminary data.</text>
</comment>
<dbReference type="PROSITE" id="PS51085">
    <property type="entry name" value="2FE2S_FER_2"/>
    <property type="match status" value="1"/>
</dbReference>
<dbReference type="CDD" id="cd00207">
    <property type="entry name" value="fer2"/>
    <property type="match status" value="1"/>
</dbReference>
<name>A0ABR5N7Q8_BRECH</name>
<dbReference type="SUPFAM" id="SSF54292">
    <property type="entry name" value="2Fe-2S ferredoxin-like"/>
    <property type="match status" value="1"/>
</dbReference>
<reference evidence="3 4" key="1">
    <citation type="submission" date="2015-09" db="EMBL/GenBank/DDBJ databases">
        <title>Genome sequencing project for genomic taxonomy and phylogenomics of Bacillus-like bacteria.</title>
        <authorList>
            <person name="Liu B."/>
            <person name="Wang J."/>
            <person name="Zhu Y."/>
            <person name="Liu G."/>
            <person name="Chen Q."/>
            <person name="Chen Z."/>
            <person name="Lan J."/>
            <person name="Che J."/>
            <person name="Ge C."/>
            <person name="Shi H."/>
            <person name="Pan Z."/>
            <person name="Liu X."/>
        </authorList>
    </citation>
    <scope>NUCLEOTIDE SEQUENCE [LARGE SCALE GENOMIC DNA]</scope>
    <source>
        <strain evidence="3 4">DSM 8552</strain>
    </source>
</reference>
<proteinExistence type="predicted"/>
<evidence type="ECO:0000259" key="2">
    <source>
        <dbReference type="PROSITE" id="PS51085"/>
    </source>
</evidence>
<evidence type="ECO:0000313" key="3">
    <source>
        <dbReference type="EMBL" id="KQL46663.1"/>
    </source>
</evidence>
<keyword evidence="4" id="KW-1185">Reference proteome</keyword>
<dbReference type="InterPro" id="IPR001041">
    <property type="entry name" value="2Fe-2S_ferredoxin-type"/>
</dbReference>
<dbReference type="EMBL" id="LJJB01000010">
    <property type="protein sequence ID" value="KQL46663.1"/>
    <property type="molecule type" value="Genomic_DNA"/>
</dbReference>
<dbReference type="InterPro" id="IPR012675">
    <property type="entry name" value="Beta-grasp_dom_sf"/>
</dbReference>
<feature type="region of interest" description="Disordered" evidence="1">
    <location>
        <begin position="16"/>
        <end position="39"/>
    </location>
</feature>
<sequence>MRKQLTVGSLITGRSIPTTLQTTPIHTKPASPANRTDSRSAARLQGGQASVRVKQRDQVFHVHAVPRETLLSAALAQGYPVAYKCQQGHCGKCTVQLMEGGSCLSSPTGQEQQKLGSKLTQGYRLACQSTFRSTIQK</sequence>
<accession>A0ABR5N7Q8</accession>
<feature type="domain" description="2Fe-2S ferredoxin-type" evidence="2">
    <location>
        <begin position="49"/>
        <end position="137"/>
    </location>
</feature>
<feature type="compositionally biased region" description="Polar residues" evidence="1">
    <location>
        <begin position="16"/>
        <end position="25"/>
    </location>
</feature>
<evidence type="ECO:0000256" key="1">
    <source>
        <dbReference type="SAM" id="MobiDB-lite"/>
    </source>
</evidence>
<evidence type="ECO:0000313" key="4">
    <source>
        <dbReference type="Proteomes" id="UP000051063"/>
    </source>
</evidence>